<evidence type="ECO:0000256" key="1">
    <source>
        <dbReference type="SAM" id="Phobius"/>
    </source>
</evidence>
<evidence type="ECO:0000313" key="2">
    <source>
        <dbReference type="EMBL" id="SPF49589.1"/>
    </source>
</evidence>
<feature type="transmembrane region" description="Helical" evidence="1">
    <location>
        <begin position="92"/>
        <end position="113"/>
    </location>
</feature>
<feature type="transmembrane region" description="Helical" evidence="1">
    <location>
        <begin position="50"/>
        <end position="71"/>
    </location>
</feature>
<name>A0A2U3LCV9_9FIRM</name>
<organism evidence="2 3">
    <name type="scientific">Candidatus Desulfosporosinus infrequens</name>
    <dbReference type="NCBI Taxonomy" id="2043169"/>
    <lineage>
        <taxon>Bacteria</taxon>
        <taxon>Bacillati</taxon>
        <taxon>Bacillota</taxon>
        <taxon>Clostridia</taxon>
        <taxon>Eubacteriales</taxon>
        <taxon>Desulfitobacteriaceae</taxon>
        <taxon>Desulfosporosinus</taxon>
    </lineage>
</organism>
<feature type="transmembrane region" description="Helical" evidence="1">
    <location>
        <begin position="119"/>
        <end position="139"/>
    </location>
</feature>
<proteinExistence type="predicted"/>
<dbReference type="OrthoDB" id="9791568at2"/>
<dbReference type="EMBL" id="OMOF01000397">
    <property type="protein sequence ID" value="SPF49589.1"/>
    <property type="molecule type" value="Genomic_DNA"/>
</dbReference>
<keyword evidence="1" id="KW-0812">Transmembrane</keyword>
<feature type="transmembrane region" description="Helical" evidence="1">
    <location>
        <begin position="16"/>
        <end position="38"/>
    </location>
</feature>
<reference evidence="3" key="1">
    <citation type="submission" date="2018-02" db="EMBL/GenBank/DDBJ databases">
        <authorList>
            <person name="Hausmann B."/>
        </authorList>
    </citation>
    <scope>NUCLEOTIDE SEQUENCE [LARGE SCALE GENOMIC DNA]</scope>
    <source>
        <strain evidence="3">Peat soil MAG SbF1</strain>
    </source>
</reference>
<dbReference type="Pfam" id="PF11188">
    <property type="entry name" value="DUF2975"/>
    <property type="match status" value="1"/>
</dbReference>
<dbReference type="InterPro" id="IPR021354">
    <property type="entry name" value="DUF2975"/>
</dbReference>
<evidence type="ECO:0008006" key="4">
    <source>
        <dbReference type="Google" id="ProtNLM"/>
    </source>
</evidence>
<dbReference type="Proteomes" id="UP000238916">
    <property type="component" value="Unassembled WGS sequence"/>
</dbReference>
<protein>
    <recommendedName>
        <fullName evidence="4">DUF2975 domain-containing protein</fullName>
    </recommendedName>
</protein>
<evidence type="ECO:0000313" key="3">
    <source>
        <dbReference type="Proteomes" id="UP000238916"/>
    </source>
</evidence>
<dbReference type="AlphaFoldDB" id="A0A2U3LCV9"/>
<accession>A0A2U3LCV9</accession>
<gene>
    <name evidence="2" type="ORF">SBF1_4560003</name>
</gene>
<keyword evidence="1" id="KW-0472">Membrane</keyword>
<keyword evidence="1" id="KW-1133">Transmembrane helix</keyword>
<sequence>MIILDQKGFSGIVKHILDLVFVGGIGIFLSLPIALKWYLGLMYTRTSENYNFLLGFLFITGIFALLIVNEIRKLLKNLNKNNPFIIENVTCLNRIAISCWLITACYIIKIIFYNSFLTIIVAMVFIITGLFSVILAEVFRQAVVVKEENDLTI</sequence>